<dbReference type="HOGENOM" id="CLU_3309944_0_0_9"/>
<keyword evidence="2" id="KW-1185">Reference proteome</keyword>
<organism evidence="1 2">
    <name type="scientific">Eubacterium plexicaudatum ASF492</name>
    <dbReference type="NCBI Taxonomy" id="1235802"/>
    <lineage>
        <taxon>Bacteria</taxon>
        <taxon>Bacillati</taxon>
        <taxon>Bacillota</taxon>
        <taxon>Clostridia</taxon>
        <taxon>Eubacteriales</taxon>
        <taxon>Eubacteriaceae</taxon>
        <taxon>Eubacterium</taxon>
    </lineage>
</organism>
<evidence type="ECO:0000313" key="1">
    <source>
        <dbReference type="EMBL" id="EMZ21654.1"/>
    </source>
</evidence>
<gene>
    <name evidence="1" type="ORF">C823_04471</name>
</gene>
<accession>N2ABB5</accession>
<dbReference type="AlphaFoldDB" id="N2ABB5"/>
<dbReference type="Proteomes" id="UP000012589">
    <property type="component" value="Unassembled WGS sequence"/>
</dbReference>
<reference evidence="1 2" key="1">
    <citation type="journal article" date="2014" name="Genome Announc.">
        <title>Draft genome sequences of the altered schaedler flora, a defined bacterial community from gnotobiotic mice.</title>
        <authorList>
            <person name="Wannemuehler M.J."/>
            <person name="Overstreet A.M."/>
            <person name="Ward D.V."/>
            <person name="Phillips G.J."/>
        </authorList>
    </citation>
    <scope>NUCLEOTIDE SEQUENCE [LARGE SCALE GENOMIC DNA]</scope>
    <source>
        <strain evidence="1 2">ASF492</strain>
    </source>
</reference>
<name>N2ABB5_9FIRM</name>
<evidence type="ECO:0000313" key="2">
    <source>
        <dbReference type="Proteomes" id="UP000012589"/>
    </source>
</evidence>
<dbReference type="EMBL" id="AQFT01000129">
    <property type="protein sequence ID" value="EMZ21654.1"/>
    <property type="molecule type" value="Genomic_DNA"/>
</dbReference>
<protein>
    <submittedName>
        <fullName evidence="1">Uncharacterized protein</fullName>
    </submittedName>
</protein>
<comment type="caution">
    <text evidence="1">The sequence shown here is derived from an EMBL/GenBank/DDBJ whole genome shotgun (WGS) entry which is preliminary data.</text>
</comment>
<sequence>MWSCPIKISAAAGKLSRTDFADIQNKNECGGADNGKDNF</sequence>
<proteinExistence type="predicted"/>